<accession>A0A1M5I908</accession>
<dbReference type="Proteomes" id="UP000186132">
    <property type="component" value="Unassembled WGS sequence"/>
</dbReference>
<dbReference type="PRINTS" id="PR00033">
    <property type="entry name" value="HTHASNC"/>
</dbReference>
<keyword evidence="3" id="KW-0804">Transcription</keyword>
<dbReference type="GO" id="GO:0043200">
    <property type="term" value="P:response to amino acid"/>
    <property type="evidence" value="ECO:0007669"/>
    <property type="project" value="TreeGrafter"/>
</dbReference>
<reference evidence="5 6" key="1">
    <citation type="submission" date="2016-11" db="EMBL/GenBank/DDBJ databases">
        <authorList>
            <person name="Jaros S."/>
            <person name="Januszkiewicz K."/>
            <person name="Wedrychowicz H."/>
        </authorList>
    </citation>
    <scope>NUCLEOTIDE SEQUENCE [LARGE SCALE GENOMIC DNA]</scope>
    <source>
        <strain evidence="5 6">DSM 45627</strain>
    </source>
</reference>
<dbReference type="InterPro" id="IPR019888">
    <property type="entry name" value="Tscrpt_reg_AsnC-like"/>
</dbReference>
<keyword evidence="6" id="KW-1185">Reference proteome</keyword>
<dbReference type="InterPro" id="IPR036390">
    <property type="entry name" value="WH_DNA-bd_sf"/>
</dbReference>
<dbReference type="Pfam" id="PF01037">
    <property type="entry name" value="AsnC_trans_reg"/>
    <property type="match status" value="1"/>
</dbReference>
<evidence type="ECO:0000259" key="4">
    <source>
        <dbReference type="PROSITE" id="PS50956"/>
    </source>
</evidence>
<name>A0A1M5I908_9ACTN</name>
<evidence type="ECO:0000256" key="1">
    <source>
        <dbReference type="ARBA" id="ARBA00023015"/>
    </source>
</evidence>
<evidence type="ECO:0000256" key="3">
    <source>
        <dbReference type="ARBA" id="ARBA00023163"/>
    </source>
</evidence>
<evidence type="ECO:0000313" key="6">
    <source>
        <dbReference type="Proteomes" id="UP000186132"/>
    </source>
</evidence>
<evidence type="ECO:0000313" key="5">
    <source>
        <dbReference type="EMBL" id="SHG24721.1"/>
    </source>
</evidence>
<dbReference type="InterPro" id="IPR000485">
    <property type="entry name" value="AsnC-type_HTH_dom"/>
</dbReference>
<dbReference type="Pfam" id="PF13404">
    <property type="entry name" value="HTH_AsnC-type"/>
    <property type="match status" value="1"/>
</dbReference>
<dbReference type="Gene3D" id="1.10.10.10">
    <property type="entry name" value="Winged helix-like DNA-binding domain superfamily/Winged helix DNA-binding domain"/>
    <property type="match status" value="1"/>
</dbReference>
<keyword evidence="2 5" id="KW-0238">DNA-binding</keyword>
<dbReference type="PANTHER" id="PTHR30154:SF54">
    <property type="entry name" value="POSSIBLE TRANSCRIPTIONAL REGULATORY PROTEIN (PROBABLY LRP_ASNC-FAMILY)"/>
    <property type="match status" value="1"/>
</dbReference>
<protein>
    <submittedName>
        <fullName evidence="5">DNA-binding transcriptional regulator, Lrp family</fullName>
    </submittedName>
</protein>
<dbReference type="InterPro" id="IPR019887">
    <property type="entry name" value="Tscrpt_reg_AsnC/Lrp_C"/>
</dbReference>
<dbReference type="SMART" id="SM00344">
    <property type="entry name" value="HTH_ASNC"/>
    <property type="match status" value="1"/>
</dbReference>
<dbReference type="InterPro" id="IPR036388">
    <property type="entry name" value="WH-like_DNA-bd_sf"/>
</dbReference>
<gene>
    <name evidence="5" type="ORF">SAMN05443575_1802</name>
</gene>
<dbReference type="AlphaFoldDB" id="A0A1M5I908"/>
<proteinExistence type="predicted"/>
<dbReference type="InterPro" id="IPR011008">
    <property type="entry name" value="Dimeric_a/b-barrel"/>
</dbReference>
<dbReference type="GO" id="GO:0005829">
    <property type="term" value="C:cytosol"/>
    <property type="evidence" value="ECO:0007669"/>
    <property type="project" value="TreeGrafter"/>
</dbReference>
<dbReference type="STRING" id="1206085.SAMN05443575_1802"/>
<feature type="domain" description="HTH asnC-type" evidence="4">
    <location>
        <begin position="1"/>
        <end position="62"/>
    </location>
</feature>
<dbReference type="EMBL" id="FQVU01000002">
    <property type="protein sequence ID" value="SHG24721.1"/>
    <property type="molecule type" value="Genomic_DNA"/>
</dbReference>
<dbReference type="OrthoDB" id="4411089at2"/>
<dbReference type="PROSITE" id="PS50956">
    <property type="entry name" value="HTH_ASNC_2"/>
    <property type="match status" value="1"/>
</dbReference>
<keyword evidence="1" id="KW-0805">Transcription regulation</keyword>
<evidence type="ECO:0000256" key="2">
    <source>
        <dbReference type="ARBA" id="ARBA00023125"/>
    </source>
</evidence>
<dbReference type="PANTHER" id="PTHR30154">
    <property type="entry name" value="LEUCINE-RESPONSIVE REGULATORY PROTEIN"/>
    <property type="match status" value="1"/>
</dbReference>
<dbReference type="SUPFAM" id="SSF46785">
    <property type="entry name" value="Winged helix' DNA-binding domain"/>
    <property type="match status" value="1"/>
</dbReference>
<dbReference type="Gene3D" id="3.30.70.920">
    <property type="match status" value="1"/>
</dbReference>
<sequence>MDELDSALVRELQVDGRRSNRDLAATVGVAPSTALERTRALWRNGVLVGVHAEADLGRLGRPVQAMITVRLRPQSRAVVQGFRDFVLTLPQVLQVFVTTGSEDLLVHVAVPSTDALRDFVLDALTKRREVAGLRTEVVYEHVRNPVVERLG</sequence>
<organism evidence="5 6">
    <name type="scientific">Jatrophihabitans endophyticus</name>
    <dbReference type="NCBI Taxonomy" id="1206085"/>
    <lineage>
        <taxon>Bacteria</taxon>
        <taxon>Bacillati</taxon>
        <taxon>Actinomycetota</taxon>
        <taxon>Actinomycetes</taxon>
        <taxon>Jatrophihabitantales</taxon>
        <taxon>Jatrophihabitantaceae</taxon>
        <taxon>Jatrophihabitans</taxon>
    </lineage>
</organism>
<dbReference type="RefSeq" id="WP_073388779.1">
    <property type="nucleotide sequence ID" value="NZ_FQVU01000002.1"/>
</dbReference>
<dbReference type="SUPFAM" id="SSF54909">
    <property type="entry name" value="Dimeric alpha+beta barrel"/>
    <property type="match status" value="1"/>
</dbReference>
<dbReference type="GO" id="GO:0043565">
    <property type="term" value="F:sequence-specific DNA binding"/>
    <property type="evidence" value="ECO:0007669"/>
    <property type="project" value="InterPro"/>
</dbReference>